<gene>
    <name evidence="1" type="ORF">AMORRO_LOCUS16643</name>
</gene>
<sequence>MSSVSDEIYVGRDELLSYLTTYTSFWGFISRFREVIITSSLTSPTSCWQDLNNTW</sequence>
<reference evidence="1" key="1">
    <citation type="submission" date="2021-06" db="EMBL/GenBank/DDBJ databases">
        <authorList>
            <person name="Kallberg Y."/>
            <person name="Tangrot J."/>
            <person name="Rosling A."/>
        </authorList>
    </citation>
    <scope>NUCLEOTIDE SEQUENCE</scope>
    <source>
        <strain evidence="1">CL551</strain>
    </source>
</reference>
<evidence type="ECO:0000313" key="2">
    <source>
        <dbReference type="Proteomes" id="UP000789342"/>
    </source>
</evidence>
<feature type="non-terminal residue" evidence="1">
    <location>
        <position position="55"/>
    </location>
</feature>
<protein>
    <submittedName>
        <fullName evidence="1">13982_t:CDS:1</fullName>
    </submittedName>
</protein>
<evidence type="ECO:0000313" key="1">
    <source>
        <dbReference type="EMBL" id="CAG8771818.1"/>
    </source>
</evidence>
<accession>A0A9N9NX15</accession>
<comment type="caution">
    <text evidence="1">The sequence shown here is derived from an EMBL/GenBank/DDBJ whole genome shotgun (WGS) entry which is preliminary data.</text>
</comment>
<dbReference type="AlphaFoldDB" id="A0A9N9NX15"/>
<proteinExistence type="predicted"/>
<name>A0A9N9NX15_9GLOM</name>
<dbReference type="EMBL" id="CAJVPV010047003">
    <property type="protein sequence ID" value="CAG8771818.1"/>
    <property type="molecule type" value="Genomic_DNA"/>
</dbReference>
<keyword evidence="2" id="KW-1185">Reference proteome</keyword>
<dbReference type="Proteomes" id="UP000789342">
    <property type="component" value="Unassembled WGS sequence"/>
</dbReference>
<organism evidence="1 2">
    <name type="scientific">Acaulospora morrowiae</name>
    <dbReference type="NCBI Taxonomy" id="94023"/>
    <lineage>
        <taxon>Eukaryota</taxon>
        <taxon>Fungi</taxon>
        <taxon>Fungi incertae sedis</taxon>
        <taxon>Mucoromycota</taxon>
        <taxon>Glomeromycotina</taxon>
        <taxon>Glomeromycetes</taxon>
        <taxon>Diversisporales</taxon>
        <taxon>Acaulosporaceae</taxon>
        <taxon>Acaulospora</taxon>
    </lineage>
</organism>